<keyword evidence="1" id="KW-1133">Transmembrane helix</keyword>
<gene>
    <name evidence="2" type="ORF">CFH83_02340</name>
</gene>
<name>A0A2D3WGS9_9BACT</name>
<accession>A0A2D3WGS9</accession>
<organism evidence="2 3">
    <name type="scientific">Sulfuricurvum kujiense</name>
    <dbReference type="NCBI Taxonomy" id="148813"/>
    <lineage>
        <taxon>Bacteria</taxon>
        <taxon>Pseudomonadati</taxon>
        <taxon>Campylobacterota</taxon>
        <taxon>Epsilonproteobacteria</taxon>
        <taxon>Campylobacterales</taxon>
        <taxon>Sulfurimonadaceae</taxon>
        <taxon>Sulfuricurvum</taxon>
    </lineage>
</organism>
<dbReference type="AlphaFoldDB" id="A0A2D3WGS9"/>
<dbReference type="Proteomes" id="UP000228859">
    <property type="component" value="Unassembled WGS sequence"/>
</dbReference>
<dbReference type="EMBL" id="DLUI01000041">
    <property type="protein sequence ID" value="DAB39115.1"/>
    <property type="molecule type" value="Genomic_DNA"/>
</dbReference>
<protein>
    <submittedName>
        <fullName evidence="2">Uncharacterized protein</fullName>
    </submittedName>
</protein>
<feature type="transmembrane region" description="Helical" evidence="1">
    <location>
        <begin position="31"/>
        <end position="52"/>
    </location>
</feature>
<evidence type="ECO:0000313" key="2">
    <source>
        <dbReference type="EMBL" id="DAB39115.1"/>
    </source>
</evidence>
<reference evidence="2 3" key="1">
    <citation type="journal article" date="2017" name="Front. Microbiol.">
        <title>Comparative Genomic Analysis of the Class Epsilonproteobacteria and Proposed Reclassification to Epsilonbacteraeota (phyl. nov.).</title>
        <authorList>
            <person name="Waite D.W."/>
            <person name="Vanwonterghem I."/>
            <person name="Rinke C."/>
            <person name="Parks D.H."/>
            <person name="Zhang Y."/>
            <person name="Takai K."/>
            <person name="Sievert S.M."/>
            <person name="Simon J."/>
            <person name="Campbell B.J."/>
            <person name="Hanson T.E."/>
            <person name="Woyke T."/>
            <person name="Klotz M.G."/>
            <person name="Hugenholtz P."/>
        </authorList>
    </citation>
    <scope>NUCLEOTIDE SEQUENCE [LARGE SCALE GENOMIC DNA]</scope>
    <source>
        <strain evidence="2">UBA12443</strain>
    </source>
</reference>
<feature type="transmembrane region" description="Helical" evidence="1">
    <location>
        <begin position="72"/>
        <end position="101"/>
    </location>
</feature>
<proteinExistence type="predicted"/>
<evidence type="ECO:0000256" key="1">
    <source>
        <dbReference type="SAM" id="Phobius"/>
    </source>
</evidence>
<sequence length="102" mass="11380">MKQKLHAKARQIAQSPATKKALIAMKPEKSVWGFLGIVLFLIVPEIIAFIWGAEITAYAKEALLHAGGVEKYYFDFLVMMFGEGGSWVNLAIAAALLVWFFF</sequence>
<evidence type="ECO:0000313" key="3">
    <source>
        <dbReference type="Proteomes" id="UP000228859"/>
    </source>
</evidence>
<dbReference type="RefSeq" id="WP_294893437.1">
    <property type="nucleotide sequence ID" value="NZ_DLUI01000041.1"/>
</dbReference>
<keyword evidence="1" id="KW-0812">Transmembrane</keyword>
<comment type="caution">
    <text evidence="2">The sequence shown here is derived from an EMBL/GenBank/DDBJ whole genome shotgun (WGS) entry which is preliminary data.</text>
</comment>
<keyword evidence="1" id="KW-0472">Membrane</keyword>